<dbReference type="GO" id="GO:0051321">
    <property type="term" value="P:meiotic cell cycle"/>
    <property type="evidence" value="ECO:0007669"/>
    <property type="project" value="TreeGrafter"/>
</dbReference>
<feature type="domain" description="Gamma tubulin complex component protein N-terminal" evidence="8">
    <location>
        <begin position="151"/>
        <end position="340"/>
    </location>
</feature>
<keyword evidence="4 5" id="KW-0206">Cytoskeleton</keyword>
<feature type="domain" description="Gamma tubulin complex component C-terminal" evidence="7">
    <location>
        <begin position="551"/>
        <end position="963"/>
    </location>
</feature>
<dbReference type="GO" id="GO:0007020">
    <property type="term" value="P:microtubule nucleation"/>
    <property type="evidence" value="ECO:0007669"/>
    <property type="project" value="InterPro"/>
</dbReference>
<dbReference type="GO" id="GO:0051011">
    <property type="term" value="F:microtubule minus-end binding"/>
    <property type="evidence" value="ECO:0007669"/>
    <property type="project" value="TreeGrafter"/>
</dbReference>
<evidence type="ECO:0000259" key="7">
    <source>
        <dbReference type="Pfam" id="PF04130"/>
    </source>
</evidence>
<sequence>MVEPLPAIKAQLHALPPLEALGVKYHFDFRLDEASEPNDPILAAIRSAERVNALPQRTWPPPQPKPTDITPDLPTEEHLPVEDIWDRARTAPIEPKNSLLTWDALRWPVMREPTEPAFVSELSTAQFDAVLFHTSGGLGAQHSVLADRIVQHLPALLTGCSSEVFVWNATREAFVLEDNGYAMEQLRLQGLDTTTSRSVVARFLLIGSLLRRIESMVDSLRVTSLTPTFHEFLHGLDAVLTYLKLSLSSPHHYPATHLTSIWFHYQQDARMLLALAELCHRDMGHKPPYPPLPSSDVDLLSHIYRVLQSHMDASSPKPVRAACAFLLQSASRTYISELEQLVGMAKHSLTSVQKVSRKMSPDDSVADLLDGDGEAEDEASDDSIESQRFAEFVHAELATAISLARRTLRILQSAKAMPEVLDTTARCHWQWTVPGDASISDTSTSAVPWPALFSDSGSQSLTAYEPQLAGLRVFDMEPGSHAFTASVNGVSFAMSQLPRELVDFIAVFPDILPPAMPTLSHITSLALQPLLDHSRMLSKRLLSLFLESSDLHTHLVIVRNYLLLTGHSFKKYLVAALFSHSSRDVGAEQQPGGILQFRRRTVHRTNVVQEDGSKVHGVGLNLGGYGTAHHDWPPGAADISFSLRRVIVDSLDDSGKNKEVEEETDGEARDRKVWREAESRLGFALRDIPDNAVTEGWFTPDGLDALDFLYLVYRPPHPLDQVVLSDDLMVKYQRIFAFLLRLLRVEEVSRLVHGAANSRAHTTDTPFFTMLPPTRRLLSRFSFQVQAFVTALSGYVFEVAIGKTFDKLLADVANLRVHLSSETNLGYDTAMDVFALADHHSAVLDQILAACLLRTKQAPACEALRNCLTAVLDLGRLVTRLSVHDLADILAAQELQELHQKFEQNMTRLVSLLHGLSEKARTKHHGVDVHDNWKHRHGFVVDAHDMHSDISQLLLRLDGSGWWKAAADKAASSHDN</sequence>
<keyword evidence="10" id="KW-1185">Reference proteome</keyword>
<dbReference type="AlphaFoldDB" id="A0A165EP10"/>
<dbReference type="PANTHER" id="PTHR19302">
    <property type="entry name" value="GAMMA TUBULIN COMPLEX PROTEIN"/>
    <property type="match status" value="1"/>
</dbReference>
<keyword evidence="3 5" id="KW-0493">Microtubule</keyword>
<comment type="subcellular location">
    <subcellularLocation>
        <location evidence="5">Cytoplasm</location>
        <location evidence="5">Cytoskeleton</location>
        <location evidence="5">Microtubule organizing center</location>
    </subcellularLocation>
</comment>
<feature type="region of interest" description="Disordered" evidence="6">
    <location>
        <begin position="353"/>
        <end position="383"/>
    </location>
</feature>
<evidence type="ECO:0000256" key="4">
    <source>
        <dbReference type="ARBA" id="ARBA00023212"/>
    </source>
</evidence>
<evidence type="ECO:0000256" key="6">
    <source>
        <dbReference type="SAM" id="MobiDB-lite"/>
    </source>
</evidence>
<evidence type="ECO:0000259" key="8">
    <source>
        <dbReference type="Pfam" id="PF17681"/>
    </source>
</evidence>
<organism evidence="9 10">
    <name type="scientific">Exidia glandulosa HHB12029</name>
    <dbReference type="NCBI Taxonomy" id="1314781"/>
    <lineage>
        <taxon>Eukaryota</taxon>
        <taxon>Fungi</taxon>
        <taxon>Dikarya</taxon>
        <taxon>Basidiomycota</taxon>
        <taxon>Agaricomycotina</taxon>
        <taxon>Agaricomycetes</taxon>
        <taxon>Auriculariales</taxon>
        <taxon>Exidiaceae</taxon>
        <taxon>Exidia</taxon>
    </lineage>
</organism>
<dbReference type="GO" id="GO:0005874">
    <property type="term" value="C:microtubule"/>
    <property type="evidence" value="ECO:0007669"/>
    <property type="project" value="UniProtKB-KW"/>
</dbReference>
<name>A0A165EP10_EXIGL</name>
<protein>
    <recommendedName>
        <fullName evidence="5">Spindle pole body component</fullName>
    </recommendedName>
</protein>
<dbReference type="InterPro" id="IPR041470">
    <property type="entry name" value="GCP_N"/>
</dbReference>
<dbReference type="InterPro" id="IPR040457">
    <property type="entry name" value="GCP_C"/>
</dbReference>
<dbReference type="Gene3D" id="1.20.120.1900">
    <property type="entry name" value="Gamma-tubulin complex, C-terminal domain"/>
    <property type="match status" value="1"/>
</dbReference>
<evidence type="ECO:0000313" key="9">
    <source>
        <dbReference type="EMBL" id="KZV87381.1"/>
    </source>
</evidence>
<dbReference type="Pfam" id="PF04130">
    <property type="entry name" value="GCP_C_terminal"/>
    <property type="match status" value="1"/>
</dbReference>
<dbReference type="InterPro" id="IPR007259">
    <property type="entry name" value="GCP"/>
</dbReference>
<dbReference type="InterPro" id="IPR042241">
    <property type="entry name" value="GCP_C_sf"/>
</dbReference>
<proteinExistence type="inferred from homology"/>
<accession>A0A165EP10</accession>
<evidence type="ECO:0000256" key="5">
    <source>
        <dbReference type="RuleBase" id="RU363050"/>
    </source>
</evidence>
<keyword evidence="2 5" id="KW-0963">Cytoplasm</keyword>
<dbReference type="GO" id="GO:0000278">
    <property type="term" value="P:mitotic cell cycle"/>
    <property type="evidence" value="ECO:0007669"/>
    <property type="project" value="TreeGrafter"/>
</dbReference>
<dbReference type="PANTHER" id="PTHR19302:SF70">
    <property type="entry name" value="GAMMA-TUBULIN COMPLEX COMPONENT 6"/>
    <property type="match status" value="1"/>
</dbReference>
<dbReference type="STRING" id="1314781.A0A165EP10"/>
<dbReference type="GO" id="GO:0031122">
    <property type="term" value="P:cytoplasmic microtubule organization"/>
    <property type="evidence" value="ECO:0007669"/>
    <property type="project" value="TreeGrafter"/>
</dbReference>
<reference evidence="9 10" key="1">
    <citation type="journal article" date="2016" name="Mol. Biol. Evol.">
        <title>Comparative Genomics of Early-Diverging Mushroom-Forming Fungi Provides Insights into the Origins of Lignocellulose Decay Capabilities.</title>
        <authorList>
            <person name="Nagy L.G."/>
            <person name="Riley R."/>
            <person name="Tritt A."/>
            <person name="Adam C."/>
            <person name="Daum C."/>
            <person name="Floudas D."/>
            <person name="Sun H."/>
            <person name="Yadav J.S."/>
            <person name="Pangilinan J."/>
            <person name="Larsson K.H."/>
            <person name="Matsuura K."/>
            <person name="Barry K."/>
            <person name="Labutti K."/>
            <person name="Kuo R."/>
            <person name="Ohm R.A."/>
            <person name="Bhattacharya S.S."/>
            <person name="Shirouzu T."/>
            <person name="Yoshinaga Y."/>
            <person name="Martin F.M."/>
            <person name="Grigoriev I.V."/>
            <person name="Hibbett D.S."/>
        </authorList>
    </citation>
    <scope>NUCLEOTIDE SEQUENCE [LARGE SCALE GENOMIC DNA]</scope>
    <source>
        <strain evidence="9 10">HHB12029</strain>
    </source>
</reference>
<dbReference type="Pfam" id="PF17681">
    <property type="entry name" value="GCP_N_terminal"/>
    <property type="match status" value="1"/>
</dbReference>
<dbReference type="GO" id="GO:0005816">
    <property type="term" value="C:spindle pole body"/>
    <property type="evidence" value="ECO:0007669"/>
    <property type="project" value="UniProtKB-ARBA"/>
</dbReference>
<evidence type="ECO:0000256" key="1">
    <source>
        <dbReference type="ARBA" id="ARBA00010337"/>
    </source>
</evidence>
<feature type="compositionally biased region" description="Acidic residues" evidence="6">
    <location>
        <begin position="369"/>
        <end position="383"/>
    </location>
</feature>
<dbReference type="InParanoid" id="A0A165EP10"/>
<feature type="region of interest" description="Disordered" evidence="6">
    <location>
        <begin position="55"/>
        <end position="75"/>
    </location>
</feature>
<dbReference type="GO" id="GO:0051225">
    <property type="term" value="P:spindle assembly"/>
    <property type="evidence" value="ECO:0007669"/>
    <property type="project" value="TreeGrafter"/>
</dbReference>
<evidence type="ECO:0000256" key="3">
    <source>
        <dbReference type="ARBA" id="ARBA00022701"/>
    </source>
</evidence>
<evidence type="ECO:0000313" key="10">
    <source>
        <dbReference type="Proteomes" id="UP000077266"/>
    </source>
</evidence>
<dbReference type="OrthoDB" id="775571at2759"/>
<dbReference type="Proteomes" id="UP000077266">
    <property type="component" value="Unassembled WGS sequence"/>
</dbReference>
<dbReference type="GO" id="GO:0000922">
    <property type="term" value="C:spindle pole"/>
    <property type="evidence" value="ECO:0007669"/>
    <property type="project" value="InterPro"/>
</dbReference>
<evidence type="ECO:0000256" key="2">
    <source>
        <dbReference type="ARBA" id="ARBA00022490"/>
    </source>
</evidence>
<dbReference type="EMBL" id="KV426127">
    <property type="protein sequence ID" value="KZV87381.1"/>
    <property type="molecule type" value="Genomic_DNA"/>
</dbReference>
<comment type="similarity">
    <text evidence="1 5">Belongs to the TUBGCP family.</text>
</comment>
<dbReference type="GO" id="GO:0000930">
    <property type="term" value="C:gamma-tubulin complex"/>
    <property type="evidence" value="ECO:0007669"/>
    <property type="project" value="TreeGrafter"/>
</dbReference>
<dbReference type="GO" id="GO:0043015">
    <property type="term" value="F:gamma-tubulin binding"/>
    <property type="evidence" value="ECO:0007669"/>
    <property type="project" value="InterPro"/>
</dbReference>
<gene>
    <name evidence="9" type="ORF">EXIGLDRAFT_773692</name>
</gene>